<protein>
    <submittedName>
        <fullName evidence="3">Uncharacterized protein</fullName>
    </submittedName>
</protein>
<name>A0A7C5REU5_9DEIN</name>
<reference evidence="3" key="1">
    <citation type="journal article" date="2020" name="mSystems">
        <title>Genome- and Community-Level Interaction Insights into Carbon Utilization and Element Cycling Functions of Hydrothermarchaeota in Hydrothermal Sediment.</title>
        <authorList>
            <person name="Zhou Z."/>
            <person name="Liu Y."/>
            <person name="Xu W."/>
            <person name="Pan J."/>
            <person name="Luo Z.H."/>
            <person name="Li M."/>
        </authorList>
    </citation>
    <scope>NUCLEOTIDE SEQUENCE [LARGE SCALE GENOMIC DNA]</scope>
    <source>
        <strain evidence="3">SpSt-1071</strain>
    </source>
</reference>
<keyword evidence="2" id="KW-0472">Membrane</keyword>
<organism evidence="3">
    <name type="scientific">Thermus caliditerrae</name>
    <dbReference type="NCBI Taxonomy" id="1330700"/>
    <lineage>
        <taxon>Bacteria</taxon>
        <taxon>Thermotogati</taxon>
        <taxon>Deinococcota</taxon>
        <taxon>Deinococci</taxon>
        <taxon>Thermales</taxon>
        <taxon>Thermaceae</taxon>
        <taxon>Thermus</taxon>
    </lineage>
</organism>
<evidence type="ECO:0000256" key="1">
    <source>
        <dbReference type="SAM" id="MobiDB-lite"/>
    </source>
</evidence>
<feature type="transmembrane region" description="Helical" evidence="2">
    <location>
        <begin position="7"/>
        <end position="26"/>
    </location>
</feature>
<comment type="caution">
    <text evidence="3">The sequence shown here is derived from an EMBL/GenBank/DDBJ whole genome shotgun (WGS) entry which is preliminary data.</text>
</comment>
<feature type="region of interest" description="Disordered" evidence="1">
    <location>
        <begin position="56"/>
        <end position="83"/>
    </location>
</feature>
<accession>A0A7C5REU5</accession>
<dbReference type="EMBL" id="DRXE01000179">
    <property type="protein sequence ID" value="HHM68003.1"/>
    <property type="molecule type" value="Genomic_DNA"/>
</dbReference>
<feature type="transmembrane region" description="Helical" evidence="2">
    <location>
        <begin position="32"/>
        <end position="52"/>
    </location>
</feature>
<evidence type="ECO:0000313" key="3">
    <source>
        <dbReference type="EMBL" id="HHM68003.1"/>
    </source>
</evidence>
<feature type="compositionally biased region" description="Basic and acidic residues" evidence="1">
    <location>
        <begin position="73"/>
        <end position="83"/>
    </location>
</feature>
<keyword evidence="2" id="KW-0812">Transmembrane</keyword>
<gene>
    <name evidence="3" type="ORF">ENM28_04700</name>
</gene>
<sequence length="83" mass="8659">MGAIRSLGPVLAIVGLVGSFFLLIKLGGLGGLLFLIAVVGLPVILAAGDALFMKPREGKEDQASRPPEPLPDQEQKEESHDPG</sequence>
<dbReference type="AlphaFoldDB" id="A0A7C5REU5"/>
<proteinExistence type="predicted"/>
<keyword evidence="2" id="KW-1133">Transmembrane helix</keyword>
<evidence type="ECO:0000256" key="2">
    <source>
        <dbReference type="SAM" id="Phobius"/>
    </source>
</evidence>